<dbReference type="RefSeq" id="WP_341408073.1">
    <property type="nucleotide sequence ID" value="NZ_JBBUKT010000018.1"/>
</dbReference>
<sequence>MKEMDFDREANELQHVFSQIDRQMASARRPQGVIEFFIIKVEDLRIKMYQEKGHQRPHVHIDYGKEKHAASYAIDSGERLEGSLPRRYDKAVATWIHKHRSNLNVLWAHAQKGTAIEEVLVAIQKGN</sequence>
<gene>
    <name evidence="1" type="ORF">WKV53_27560</name>
</gene>
<accession>A0ABU9B3L7</accession>
<protein>
    <submittedName>
        <fullName evidence="1">DUF4160 domain-containing protein</fullName>
    </submittedName>
</protein>
<evidence type="ECO:0000313" key="2">
    <source>
        <dbReference type="Proteomes" id="UP001371305"/>
    </source>
</evidence>
<organism evidence="1 2">
    <name type="scientific">Luteolibacter soli</name>
    <dbReference type="NCBI Taxonomy" id="3135280"/>
    <lineage>
        <taxon>Bacteria</taxon>
        <taxon>Pseudomonadati</taxon>
        <taxon>Verrucomicrobiota</taxon>
        <taxon>Verrucomicrobiia</taxon>
        <taxon>Verrucomicrobiales</taxon>
        <taxon>Verrucomicrobiaceae</taxon>
        <taxon>Luteolibacter</taxon>
    </lineage>
</organism>
<proteinExistence type="predicted"/>
<dbReference type="Pfam" id="PF13711">
    <property type="entry name" value="DUF4160"/>
    <property type="match status" value="1"/>
</dbReference>
<keyword evidence="2" id="KW-1185">Reference proteome</keyword>
<reference evidence="1 2" key="1">
    <citation type="submission" date="2024-04" db="EMBL/GenBank/DDBJ databases">
        <title>Luteolibacter sp. isolated from soil.</title>
        <authorList>
            <person name="An J."/>
        </authorList>
    </citation>
    <scope>NUCLEOTIDE SEQUENCE [LARGE SCALE GENOMIC DNA]</scope>
    <source>
        <strain evidence="1 2">Y139</strain>
    </source>
</reference>
<dbReference type="Proteomes" id="UP001371305">
    <property type="component" value="Unassembled WGS sequence"/>
</dbReference>
<evidence type="ECO:0000313" key="1">
    <source>
        <dbReference type="EMBL" id="MEK7954305.1"/>
    </source>
</evidence>
<name>A0ABU9B3L7_9BACT</name>
<dbReference type="EMBL" id="JBBUKT010000018">
    <property type="protein sequence ID" value="MEK7954305.1"/>
    <property type="molecule type" value="Genomic_DNA"/>
</dbReference>
<dbReference type="InterPro" id="IPR025427">
    <property type="entry name" value="DUF4160"/>
</dbReference>
<comment type="caution">
    <text evidence="1">The sequence shown here is derived from an EMBL/GenBank/DDBJ whole genome shotgun (WGS) entry which is preliminary data.</text>
</comment>